<accession>A0A143HMP8</accession>
<dbReference type="InterPro" id="IPR000594">
    <property type="entry name" value="ThiF_NAD_FAD-bd"/>
</dbReference>
<dbReference type="GO" id="GO:0008641">
    <property type="term" value="F:ubiquitin-like modifier activating enzyme activity"/>
    <property type="evidence" value="ECO:0007669"/>
    <property type="project" value="InterPro"/>
</dbReference>
<dbReference type="GO" id="GO:0061503">
    <property type="term" value="F:tRNA threonylcarbamoyladenosine dehydratase"/>
    <property type="evidence" value="ECO:0007669"/>
    <property type="project" value="TreeGrafter"/>
</dbReference>
<dbReference type="KEGG" id="mthd:A3224_09305"/>
<dbReference type="EMBL" id="CP014864">
    <property type="protein sequence ID" value="AMX02756.1"/>
    <property type="molecule type" value="Genomic_DNA"/>
</dbReference>
<gene>
    <name evidence="3" type="primary">tcdA</name>
    <name evidence="2" type="ORF">A3224_09305</name>
    <name evidence="3" type="ORF">OQJ68_06390</name>
</gene>
<dbReference type="NCBIfam" id="NF011696">
    <property type="entry name" value="PRK15116.1"/>
    <property type="match status" value="1"/>
</dbReference>
<dbReference type="RefSeq" id="WP_067153681.1">
    <property type="nucleotide sequence ID" value="NZ_CP014864.1"/>
</dbReference>
<evidence type="ECO:0000313" key="3">
    <source>
        <dbReference type="EMBL" id="MCX2801417.1"/>
    </source>
</evidence>
<reference evidence="3" key="3">
    <citation type="submission" date="2022-11" db="EMBL/GenBank/DDBJ databases">
        <title>Chitin-degrading and fungicidal potential of chitinolytic bacterial strains from marine environment of the Pacific Ocean regions.</title>
        <authorList>
            <person name="Pentekhina I."/>
            <person name="Nedashkovskaya O."/>
            <person name="Seitkalieva A."/>
            <person name="Podvolotskaya A."/>
            <person name="Tekutyeva L."/>
            <person name="Balabanova L."/>
        </authorList>
    </citation>
    <scope>NUCLEOTIDE SEQUENCE</scope>
    <source>
        <strain evidence="3">KMM 6838</strain>
    </source>
</reference>
<feature type="domain" description="THIF-type NAD/FAD binding fold" evidence="1">
    <location>
        <begin position="15"/>
        <end position="165"/>
    </location>
</feature>
<dbReference type="OrthoDB" id="272552at2"/>
<protein>
    <submittedName>
        <fullName evidence="3">tRNA cyclic N6-threonylcarbamoyladenosine(37) synthase TcdA</fullName>
    </submittedName>
    <submittedName>
        <fullName evidence="2">tRNA threonylcarbamoyladenosine dehydratase</fullName>
    </submittedName>
</protein>
<dbReference type="GeneID" id="76608245"/>
<name>A0A143HMP8_MICTH</name>
<sequence>MLTEQYLQRFGGIARLYGEDALPILHSAHFVVIGVGGVGSWTAEALARSGVGRITLIDLDDVCITNSNRQSHALTDTIGRIKVDVMAQRLRKINPEIKVHTEEEFIAADNFSELLDPYRRPIDVVIDAIDAARVKAALIAYCKARKLRLVTVGSAGGKRDPRLIDSADLGRTTNDPMLAKVRSHLYRFHNFQKSSKRQFGVDAIYSREPMVYPQPDGRVCQQKSVMQDGVKLDCSGGFGAATMVTGTFGFTAAARGIERLLQRARAAAAKEPLAATE</sequence>
<reference evidence="4" key="1">
    <citation type="submission" date="2016-03" db="EMBL/GenBank/DDBJ databases">
        <authorList>
            <person name="Lee Y.-S."/>
            <person name="Choi Y.-L."/>
        </authorList>
    </citation>
    <scope>NUCLEOTIDE SEQUENCE [LARGE SCALE GENOMIC DNA]</scope>
    <source>
        <strain evidence="4">DAU221</strain>
    </source>
</reference>
<organism evidence="2 4">
    <name type="scientific">Microbulbifer thermotolerans</name>
    <dbReference type="NCBI Taxonomy" id="252514"/>
    <lineage>
        <taxon>Bacteria</taxon>
        <taxon>Pseudomonadati</taxon>
        <taxon>Pseudomonadota</taxon>
        <taxon>Gammaproteobacteria</taxon>
        <taxon>Cellvibrionales</taxon>
        <taxon>Microbulbiferaceae</taxon>
        <taxon>Microbulbifer</taxon>
    </lineage>
</organism>
<dbReference type="EMBL" id="JAPHQB010000008">
    <property type="protein sequence ID" value="MCX2801417.1"/>
    <property type="molecule type" value="Genomic_DNA"/>
</dbReference>
<dbReference type="Proteomes" id="UP000076077">
    <property type="component" value="Chromosome"/>
</dbReference>
<dbReference type="GO" id="GO:0061504">
    <property type="term" value="P:cyclic threonylcarbamoyladenosine biosynthetic process"/>
    <property type="evidence" value="ECO:0007669"/>
    <property type="project" value="TreeGrafter"/>
</dbReference>
<reference evidence="2" key="2">
    <citation type="submission" date="2016-03" db="EMBL/GenBank/DDBJ databases">
        <authorList>
            <person name="Ploux O."/>
        </authorList>
    </citation>
    <scope>NUCLEOTIDE SEQUENCE [LARGE SCALE GENOMIC DNA]</scope>
    <source>
        <strain evidence="2">DAU221</strain>
    </source>
</reference>
<dbReference type="Proteomes" id="UP001209730">
    <property type="component" value="Unassembled WGS sequence"/>
</dbReference>
<evidence type="ECO:0000313" key="4">
    <source>
        <dbReference type="Proteomes" id="UP000076077"/>
    </source>
</evidence>
<evidence type="ECO:0000259" key="1">
    <source>
        <dbReference type="Pfam" id="PF00899"/>
    </source>
</evidence>
<dbReference type="AlphaFoldDB" id="A0A143HMP8"/>
<dbReference type="InterPro" id="IPR035985">
    <property type="entry name" value="Ubiquitin-activating_enz"/>
</dbReference>
<proteinExistence type="predicted"/>
<dbReference type="SUPFAM" id="SSF69572">
    <property type="entry name" value="Activating enzymes of the ubiquitin-like proteins"/>
    <property type="match status" value="1"/>
</dbReference>
<dbReference type="STRING" id="252514.A3224_09305"/>
<keyword evidence="4" id="KW-1185">Reference proteome</keyword>
<dbReference type="Gene3D" id="3.40.50.720">
    <property type="entry name" value="NAD(P)-binding Rossmann-like Domain"/>
    <property type="match status" value="1"/>
</dbReference>
<dbReference type="InterPro" id="IPR045886">
    <property type="entry name" value="ThiF/MoeB/HesA"/>
</dbReference>
<dbReference type="Pfam" id="PF00899">
    <property type="entry name" value="ThiF"/>
    <property type="match status" value="1"/>
</dbReference>
<dbReference type="CDD" id="cd00755">
    <property type="entry name" value="YgdL_like"/>
    <property type="match status" value="1"/>
</dbReference>
<dbReference type="PANTHER" id="PTHR43267">
    <property type="entry name" value="TRNA THREONYLCARBAMOYLADENOSINE DEHYDRATASE"/>
    <property type="match status" value="1"/>
</dbReference>
<evidence type="ECO:0000313" key="2">
    <source>
        <dbReference type="EMBL" id="AMX02756.1"/>
    </source>
</evidence>
<dbReference type="PANTHER" id="PTHR43267:SF1">
    <property type="entry name" value="TRNA THREONYLCARBAMOYLADENOSINE DEHYDRATASE"/>
    <property type="match status" value="1"/>
</dbReference>